<evidence type="ECO:0000256" key="1">
    <source>
        <dbReference type="ARBA" id="ARBA00004409"/>
    </source>
</evidence>
<evidence type="ECO:0000256" key="5">
    <source>
        <dbReference type="ARBA" id="ARBA00022927"/>
    </source>
</evidence>
<name>A0A4P9YEG9_ROZAC</name>
<dbReference type="GO" id="GO:0005797">
    <property type="term" value="C:Golgi medial cisterna"/>
    <property type="evidence" value="ECO:0007669"/>
    <property type="project" value="TreeGrafter"/>
</dbReference>
<reference evidence="10" key="1">
    <citation type="journal article" date="2018" name="Nat. Microbiol.">
        <title>Leveraging single-cell genomics to expand the fungal tree of life.</title>
        <authorList>
            <person name="Ahrendt S.R."/>
            <person name="Quandt C.A."/>
            <person name="Ciobanu D."/>
            <person name="Clum A."/>
            <person name="Salamov A."/>
            <person name="Andreopoulos B."/>
            <person name="Cheng J.F."/>
            <person name="Woyke T."/>
            <person name="Pelin A."/>
            <person name="Henrissat B."/>
            <person name="Reynolds N.K."/>
            <person name="Benny G.L."/>
            <person name="Smith M.E."/>
            <person name="James T.Y."/>
            <person name="Grigoriev I.V."/>
        </authorList>
    </citation>
    <scope>NUCLEOTIDE SEQUENCE [LARGE SCALE GENOMIC DNA]</scope>
    <source>
        <strain evidence="10">CSF55</strain>
    </source>
</reference>
<evidence type="ECO:0000256" key="6">
    <source>
        <dbReference type="ARBA" id="ARBA00022989"/>
    </source>
</evidence>
<evidence type="ECO:0000256" key="7">
    <source>
        <dbReference type="ARBA" id="ARBA00023034"/>
    </source>
</evidence>
<evidence type="ECO:0000256" key="3">
    <source>
        <dbReference type="ARBA" id="ARBA00022448"/>
    </source>
</evidence>
<dbReference type="InterPro" id="IPR023601">
    <property type="entry name" value="Golgi_SNAP_su1"/>
</dbReference>
<dbReference type="GO" id="GO:0005801">
    <property type="term" value="C:cis-Golgi network"/>
    <property type="evidence" value="ECO:0007669"/>
    <property type="project" value="InterPro"/>
</dbReference>
<proteinExistence type="inferred from homology"/>
<gene>
    <name evidence="9" type="ORF">ROZALSC1DRAFT_30702</name>
</gene>
<dbReference type="GO" id="GO:0048219">
    <property type="term" value="P:inter-Golgi cisterna vesicle-mediated transport"/>
    <property type="evidence" value="ECO:0007669"/>
    <property type="project" value="TreeGrafter"/>
</dbReference>
<dbReference type="GO" id="GO:0006906">
    <property type="term" value="P:vesicle fusion"/>
    <property type="evidence" value="ECO:0007669"/>
    <property type="project" value="TreeGrafter"/>
</dbReference>
<dbReference type="GO" id="GO:0015031">
    <property type="term" value="P:protein transport"/>
    <property type="evidence" value="ECO:0007669"/>
    <property type="project" value="UniProtKB-KW"/>
</dbReference>
<keyword evidence="7" id="KW-0333">Golgi apparatus</keyword>
<comment type="subcellular location">
    <subcellularLocation>
        <location evidence="1">Golgi apparatus membrane</location>
        <topology evidence="1">Single-pass type IV membrane protein</topology>
    </subcellularLocation>
</comment>
<keyword evidence="3" id="KW-0813">Transport</keyword>
<dbReference type="PANTHER" id="PTHR21094:SF2">
    <property type="entry name" value="GOLGI SNAP RECEPTOR COMPLEX MEMBER 1"/>
    <property type="match status" value="1"/>
</dbReference>
<dbReference type="Proteomes" id="UP000281549">
    <property type="component" value="Unassembled WGS sequence"/>
</dbReference>
<evidence type="ECO:0000313" key="10">
    <source>
        <dbReference type="Proteomes" id="UP000281549"/>
    </source>
</evidence>
<keyword evidence="4" id="KW-0812">Transmembrane</keyword>
<evidence type="ECO:0000256" key="2">
    <source>
        <dbReference type="ARBA" id="ARBA00008473"/>
    </source>
</evidence>
<dbReference type="GO" id="GO:0005484">
    <property type="term" value="F:SNAP receptor activity"/>
    <property type="evidence" value="ECO:0007669"/>
    <property type="project" value="TreeGrafter"/>
</dbReference>
<accession>A0A4P9YEG9</accession>
<evidence type="ECO:0000256" key="8">
    <source>
        <dbReference type="ARBA" id="ARBA00023136"/>
    </source>
</evidence>
<keyword evidence="8" id="KW-0472">Membrane</keyword>
<protein>
    <submittedName>
        <fullName evidence="9">Uncharacterized protein</fullName>
    </submittedName>
</protein>
<sequence length="112" mass="13138">MNTSWDSIRKETRMVELAIDNQISKITSLMATDLSGTDSFAQEIISNLSNLNNQIAKMNQYIESLPVENTILLKTLQRHKDVAFNYEKEFRRIQDVLRQKKEEQELLKSYNK</sequence>
<keyword evidence="6" id="KW-1133">Transmembrane helix</keyword>
<evidence type="ECO:0000256" key="4">
    <source>
        <dbReference type="ARBA" id="ARBA00022692"/>
    </source>
</evidence>
<dbReference type="EMBL" id="ML005811">
    <property type="protein sequence ID" value="RKP17498.1"/>
    <property type="molecule type" value="Genomic_DNA"/>
</dbReference>
<comment type="similarity">
    <text evidence="2">Belongs to the GOSR1 family.</text>
</comment>
<keyword evidence="5" id="KW-0653">Protein transport</keyword>
<organism evidence="9 10">
    <name type="scientific">Rozella allomycis (strain CSF55)</name>
    <dbReference type="NCBI Taxonomy" id="988480"/>
    <lineage>
        <taxon>Eukaryota</taxon>
        <taxon>Fungi</taxon>
        <taxon>Fungi incertae sedis</taxon>
        <taxon>Cryptomycota</taxon>
        <taxon>Cryptomycota incertae sedis</taxon>
        <taxon>Rozella</taxon>
    </lineage>
</organism>
<evidence type="ECO:0000313" key="9">
    <source>
        <dbReference type="EMBL" id="RKP17498.1"/>
    </source>
</evidence>
<dbReference type="PANTHER" id="PTHR21094">
    <property type="entry name" value="GOS-28 SNARE- RELATED"/>
    <property type="match status" value="1"/>
</dbReference>
<dbReference type="AlphaFoldDB" id="A0A4P9YEG9"/>
<dbReference type="GO" id="GO:0000139">
    <property type="term" value="C:Golgi membrane"/>
    <property type="evidence" value="ECO:0007669"/>
    <property type="project" value="UniProtKB-SubCell"/>
</dbReference>
<dbReference type="GO" id="GO:0031201">
    <property type="term" value="C:SNARE complex"/>
    <property type="evidence" value="ECO:0007669"/>
    <property type="project" value="TreeGrafter"/>
</dbReference>
<dbReference type="GO" id="GO:0006888">
    <property type="term" value="P:endoplasmic reticulum to Golgi vesicle-mediated transport"/>
    <property type="evidence" value="ECO:0007669"/>
    <property type="project" value="InterPro"/>
</dbReference>